<keyword evidence="5" id="KW-0520">NAD</keyword>
<dbReference type="SUPFAM" id="SSF51735">
    <property type="entry name" value="NAD(P)-binding Rossmann-fold domains"/>
    <property type="match status" value="1"/>
</dbReference>
<evidence type="ECO:0000256" key="4">
    <source>
        <dbReference type="ARBA" id="ARBA00011990"/>
    </source>
</evidence>
<feature type="domain" description="NAD(P)-binding" evidence="8">
    <location>
        <begin position="11"/>
        <end position="327"/>
    </location>
</feature>
<dbReference type="InterPro" id="IPR036291">
    <property type="entry name" value="NAD(P)-bd_dom_sf"/>
</dbReference>
<evidence type="ECO:0000259" key="8">
    <source>
        <dbReference type="Pfam" id="PF16363"/>
    </source>
</evidence>
<evidence type="ECO:0000256" key="1">
    <source>
        <dbReference type="ARBA" id="ARBA00001539"/>
    </source>
</evidence>
<comment type="caution">
    <text evidence="9">The sequence shown here is derived from an EMBL/GenBank/DDBJ whole genome shotgun (WGS) entry which is preliminary data.</text>
</comment>
<evidence type="ECO:0000256" key="7">
    <source>
        <dbReference type="RuleBase" id="RU004473"/>
    </source>
</evidence>
<dbReference type="EC" id="4.2.1.46" evidence="4 7"/>
<dbReference type="RefSeq" id="WP_192905399.1">
    <property type="nucleotide sequence ID" value="NZ_JADBFD010000009.1"/>
</dbReference>
<gene>
    <name evidence="9" type="primary">rfbB</name>
    <name evidence="9" type="ORF">IIE05_07770</name>
</gene>
<dbReference type="EMBL" id="JADBFD010000009">
    <property type="protein sequence ID" value="MBE2887864.1"/>
    <property type="molecule type" value="Genomic_DNA"/>
</dbReference>
<organism evidence="9 10">
    <name type="scientific">Geobacter anodireducens</name>
    <dbReference type="NCBI Taxonomy" id="1340425"/>
    <lineage>
        <taxon>Bacteria</taxon>
        <taxon>Pseudomonadati</taxon>
        <taxon>Thermodesulfobacteriota</taxon>
        <taxon>Desulfuromonadia</taxon>
        <taxon>Geobacterales</taxon>
        <taxon>Geobacteraceae</taxon>
        <taxon>Geobacter</taxon>
    </lineage>
</organism>
<sequence>MGDSFSPSAVLVTGGAGFIGSNFINHFLPANPGCRVINLDILTYAGNLRNLTAVEQNPAYRFVKGDIGDAELVRRILAEERIDAVVHFAAESHVDRSILGPEIFVRTNVLGTQVLLEESRRHWKSGAAERLRFLHVSTDEVYGTLGETGYFTEETPLAPNSPYSASKAGSDLLVRAYNETFGLPVLTTRCSNNYGPFQFPEKLIPLMIHNIVAGKPLPVYGDGRNVRDWLHVKDHSTAIETVLKEGKPGEVFNVGGNNEWFNIDIVHLLCDLLDERLGRVGGESRGLVTFVKDRLGHDRRYAISAAKIKRELGWEPSYTFERGIAETVDWYLANRAWVDEVTSGSYRDYYETQYGGGQ</sequence>
<accession>A0ABR9NUC4</accession>
<dbReference type="GO" id="GO:0008460">
    <property type="term" value="F:dTDP-glucose 4,6-dehydratase activity"/>
    <property type="evidence" value="ECO:0007669"/>
    <property type="project" value="UniProtKB-EC"/>
</dbReference>
<name>A0ABR9NUC4_9BACT</name>
<evidence type="ECO:0000313" key="10">
    <source>
        <dbReference type="Proteomes" id="UP000618926"/>
    </source>
</evidence>
<dbReference type="InterPro" id="IPR005888">
    <property type="entry name" value="dTDP_Gluc_deHydtase"/>
</dbReference>
<evidence type="ECO:0000256" key="3">
    <source>
        <dbReference type="ARBA" id="ARBA00008178"/>
    </source>
</evidence>
<dbReference type="Proteomes" id="UP000618926">
    <property type="component" value="Unassembled WGS sequence"/>
</dbReference>
<evidence type="ECO:0000313" key="9">
    <source>
        <dbReference type="EMBL" id="MBE2887864.1"/>
    </source>
</evidence>
<dbReference type="Pfam" id="PF16363">
    <property type="entry name" value="GDP_Man_Dehyd"/>
    <property type="match status" value="1"/>
</dbReference>
<keyword evidence="10" id="KW-1185">Reference proteome</keyword>
<comment type="similarity">
    <text evidence="3 7">Belongs to the NAD(P)-dependent epimerase/dehydratase family. dTDP-glucose dehydratase subfamily.</text>
</comment>
<evidence type="ECO:0000256" key="6">
    <source>
        <dbReference type="ARBA" id="ARBA00023239"/>
    </source>
</evidence>
<comment type="cofactor">
    <cofactor evidence="2 7">
        <name>NAD(+)</name>
        <dbReference type="ChEBI" id="CHEBI:57540"/>
    </cofactor>
</comment>
<dbReference type="Gene3D" id="3.90.25.10">
    <property type="entry name" value="UDP-galactose 4-epimerase, domain 1"/>
    <property type="match status" value="1"/>
</dbReference>
<evidence type="ECO:0000256" key="2">
    <source>
        <dbReference type="ARBA" id="ARBA00001911"/>
    </source>
</evidence>
<protein>
    <recommendedName>
        <fullName evidence="4 7">dTDP-glucose 4,6-dehydratase</fullName>
        <ecNumber evidence="4 7">4.2.1.46</ecNumber>
    </recommendedName>
</protein>
<dbReference type="InterPro" id="IPR016040">
    <property type="entry name" value="NAD(P)-bd_dom"/>
</dbReference>
<dbReference type="PANTHER" id="PTHR43000">
    <property type="entry name" value="DTDP-D-GLUCOSE 4,6-DEHYDRATASE-RELATED"/>
    <property type="match status" value="1"/>
</dbReference>
<comment type="catalytic activity">
    <reaction evidence="1 7">
        <text>dTDP-alpha-D-glucose = dTDP-4-dehydro-6-deoxy-alpha-D-glucose + H2O</text>
        <dbReference type="Rhea" id="RHEA:17221"/>
        <dbReference type="ChEBI" id="CHEBI:15377"/>
        <dbReference type="ChEBI" id="CHEBI:57477"/>
        <dbReference type="ChEBI" id="CHEBI:57649"/>
        <dbReference type="EC" id="4.2.1.46"/>
    </reaction>
</comment>
<reference evidence="9 10" key="1">
    <citation type="submission" date="2020-10" db="EMBL/GenBank/DDBJ databases">
        <title>Investigation of anaerobic biodegradation of phenanthrene by a sulfate-dependent Geobacter anodireducens strain PheS2.</title>
        <authorList>
            <person name="Zhang Z."/>
        </authorList>
    </citation>
    <scope>NUCLEOTIDE SEQUENCE [LARGE SCALE GENOMIC DNA]</scope>
    <source>
        <strain evidence="9 10">PheS2</strain>
    </source>
</reference>
<proteinExistence type="inferred from homology"/>
<evidence type="ECO:0000256" key="5">
    <source>
        <dbReference type="ARBA" id="ARBA00023027"/>
    </source>
</evidence>
<dbReference type="Gene3D" id="3.40.50.720">
    <property type="entry name" value="NAD(P)-binding Rossmann-like Domain"/>
    <property type="match status" value="1"/>
</dbReference>
<keyword evidence="6 7" id="KW-0456">Lyase</keyword>
<dbReference type="NCBIfam" id="TIGR01181">
    <property type="entry name" value="dTDP_gluc_dehyt"/>
    <property type="match status" value="1"/>
</dbReference>
<dbReference type="CDD" id="cd05246">
    <property type="entry name" value="dTDP_GD_SDR_e"/>
    <property type="match status" value="1"/>
</dbReference>